<evidence type="ECO:0000313" key="2">
    <source>
        <dbReference type="EMBL" id="MCG0064967.1"/>
    </source>
</evidence>
<organism evidence="2 3">
    <name type="scientific">Streptomyces tricolor</name>
    <dbReference type="NCBI Taxonomy" id="68277"/>
    <lineage>
        <taxon>Bacteria</taxon>
        <taxon>Bacillati</taxon>
        <taxon>Actinomycetota</taxon>
        <taxon>Actinomycetes</taxon>
        <taxon>Kitasatosporales</taxon>
        <taxon>Streptomycetaceae</taxon>
        <taxon>Streptomyces</taxon>
        <taxon>Streptomyces violaceoruber group</taxon>
    </lineage>
</organism>
<protein>
    <submittedName>
        <fullName evidence="2">Choice-of-anchor K domain-containing protein</fullName>
    </submittedName>
</protein>
<dbReference type="InterPro" id="IPR047995">
    <property type="entry name" value="Choice_anch_K"/>
</dbReference>
<dbReference type="Proteomes" id="UP001299012">
    <property type="component" value="Unassembled WGS sequence"/>
</dbReference>
<accession>A0ABS9JHC7</accession>
<dbReference type="NCBIfam" id="NF038131">
    <property type="entry name" value="choice_anch_K"/>
    <property type="match status" value="1"/>
</dbReference>
<dbReference type="RefSeq" id="WP_143649978.1">
    <property type="nucleotide sequence ID" value="NZ_JAKKZF010000060.1"/>
</dbReference>
<reference evidence="2 3" key="1">
    <citation type="submission" date="2022-01" db="EMBL/GenBank/DDBJ databases">
        <title>Draft Genome Sequences of Seven Type Strains of the Genus Streptomyces.</title>
        <authorList>
            <person name="Aziz S."/>
            <person name="Coretto E."/>
            <person name="Chronakova A."/>
            <person name="Sproer C."/>
            <person name="Huber K."/>
            <person name="Nouioui I."/>
            <person name="Gross H."/>
        </authorList>
    </citation>
    <scope>NUCLEOTIDE SEQUENCE [LARGE SCALE GENOMIC DNA]</scope>
    <source>
        <strain evidence="2 3">DSM 41685</strain>
    </source>
</reference>
<evidence type="ECO:0000256" key="1">
    <source>
        <dbReference type="SAM" id="MobiDB-lite"/>
    </source>
</evidence>
<dbReference type="EMBL" id="JAKKZF010000060">
    <property type="protein sequence ID" value="MCG0064967.1"/>
    <property type="molecule type" value="Genomic_DNA"/>
</dbReference>
<sequence>MIPEPGINTAGNSFGEAQGKGNPAMGLIETSGKFTGTSANLPGLTGVNTGRIRWGQPASGGNVSGYDFEGHPMEAILNGREFPIGKFTHYNYPILLSGQSQFWVYLTVKVHFENGNFDRDINVRFRHDETPNQGPHPNDVVLLQEFHVPEKVYVDNVEYDVEITGFRRMGETQTATAFNVPEGQTDSAWVYARFQRAAAVES</sequence>
<keyword evidence="3" id="KW-1185">Reference proteome</keyword>
<gene>
    <name evidence="2" type="ORF">L0F81_16965</name>
</gene>
<name>A0ABS9JHC7_9ACTN</name>
<evidence type="ECO:0000313" key="3">
    <source>
        <dbReference type="Proteomes" id="UP001299012"/>
    </source>
</evidence>
<comment type="caution">
    <text evidence="2">The sequence shown here is derived from an EMBL/GenBank/DDBJ whole genome shotgun (WGS) entry which is preliminary data.</text>
</comment>
<feature type="region of interest" description="Disordered" evidence="1">
    <location>
        <begin position="1"/>
        <end position="22"/>
    </location>
</feature>
<proteinExistence type="predicted"/>